<proteinExistence type="predicted"/>
<name>A0A285IGQ7_9ACTN</name>
<reference evidence="2 3" key="1">
    <citation type="submission" date="2017-09" db="EMBL/GenBank/DDBJ databases">
        <authorList>
            <person name="Ehlers B."/>
            <person name="Leendertz F.H."/>
        </authorList>
    </citation>
    <scope>NUCLEOTIDE SEQUENCE [LARGE SCALE GENOMIC DNA]</scope>
    <source>
        <strain evidence="2 3">CGMCC 4.6857</strain>
    </source>
</reference>
<accession>A0A285IGQ7</accession>
<feature type="domain" description="DUF6314" evidence="1">
    <location>
        <begin position="1"/>
        <end position="125"/>
    </location>
</feature>
<sequence length="127" mass="14152">MHRRILDHRAGVEGSFVGTAEFGDDLSYEEQGDLTYGDHRGPATRSLRYHDRGDRRLEVTFADGRPFYLLDLGEGESGDAWSAEHPCAADTYVVAGRITGPDSYTEHWHATGPAKDYELITSYDRSG</sequence>
<evidence type="ECO:0000313" key="3">
    <source>
        <dbReference type="Proteomes" id="UP000219612"/>
    </source>
</evidence>
<dbReference type="RefSeq" id="WP_218854639.1">
    <property type="nucleotide sequence ID" value="NZ_OBDY01000008.1"/>
</dbReference>
<evidence type="ECO:0000259" key="1">
    <source>
        <dbReference type="Pfam" id="PF19834"/>
    </source>
</evidence>
<gene>
    <name evidence="2" type="ORF">SAMN05421748_10871</name>
</gene>
<dbReference type="InterPro" id="IPR045632">
    <property type="entry name" value="DUF6314"/>
</dbReference>
<dbReference type="Pfam" id="PF19834">
    <property type="entry name" value="DUF6314"/>
    <property type="match status" value="1"/>
</dbReference>
<evidence type="ECO:0000313" key="2">
    <source>
        <dbReference type="EMBL" id="SNY47122.1"/>
    </source>
</evidence>
<dbReference type="AlphaFoldDB" id="A0A285IGQ7"/>
<protein>
    <recommendedName>
        <fullName evidence="1">DUF6314 domain-containing protein</fullName>
    </recommendedName>
</protein>
<dbReference type="EMBL" id="OBDY01000008">
    <property type="protein sequence ID" value="SNY47122.1"/>
    <property type="molecule type" value="Genomic_DNA"/>
</dbReference>
<organism evidence="2 3">
    <name type="scientific">Paractinoplanes atraurantiacus</name>
    <dbReference type="NCBI Taxonomy" id="1036182"/>
    <lineage>
        <taxon>Bacteria</taxon>
        <taxon>Bacillati</taxon>
        <taxon>Actinomycetota</taxon>
        <taxon>Actinomycetes</taxon>
        <taxon>Micromonosporales</taxon>
        <taxon>Micromonosporaceae</taxon>
        <taxon>Paractinoplanes</taxon>
    </lineage>
</organism>
<keyword evidence="3" id="KW-1185">Reference proteome</keyword>
<dbReference type="Proteomes" id="UP000219612">
    <property type="component" value="Unassembled WGS sequence"/>
</dbReference>